<dbReference type="Pfam" id="PF00481">
    <property type="entry name" value="PP2C"/>
    <property type="match status" value="2"/>
</dbReference>
<dbReference type="PANTHER" id="PTHR47992">
    <property type="entry name" value="PROTEIN PHOSPHATASE"/>
    <property type="match status" value="1"/>
</dbReference>
<dbReference type="Proteomes" id="UP000241890">
    <property type="component" value="Unassembled WGS sequence"/>
</dbReference>
<dbReference type="InterPro" id="IPR000222">
    <property type="entry name" value="PP2C_BS"/>
</dbReference>
<dbReference type="SUPFAM" id="SSF81606">
    <property type="entry name" value="PP2C-like"/>
    <property type="match status" value="1"/>
</dbReference>
<dbReference type="CDD" id="cd00143">
    <property type="entry name" value="PP2Cc"/>
    <property type="match status" value="1"/>
</dbReference>
<evidence type="ECO:0000259" key="7">
    <source>
        <dbReference type="PROSITE" id="PS51746"/>
    </source>
</evidence>
<evidence type="ECO:0000256" key="5">
    <source>
        <dbReference type="RuleBase" id="RU003465"/>
    </source>
</evidence>
<evidence type="ECO:0000313" key="9">
    <source>
        <dbReference type="Proteomes" id="UP000241890"/>
    </source>
</evidence>
<evidence type="ECO:0000256" key="6">
    <source>
        <dbReference type="SAM" id="MobiDB-lite"/>
    </source>
</evidence>
<keyword evidence="4 5" id="KW-0904">Protein phosphatase</keyword>
<sequence>MEVQDDSVHSTVAGLRKAENLGGKLKGSLGSLRRSLPRGLGGMSAQSMRSMSKSSGASLVSEELMPEQATGFGPHRSFSRPEGRGELGKMVSHQYDASSLQYGVAQAMGKKDQDRYDVRLGNEDGEDVHYFGVFDGHGTSALAADICVGKLYDAVASYDKRARGSSAGLDSSLDGDEEDSVGPLEEQDLASLASSMTRQHAPMTMPSDEAIAYAYNRMDEYVRASRHAEPRSGTCAVTVFVESEPAANLLDDDAASDETQCKAAWCGDCRAIMITQDGSVDQLTLDHRIEVNDPERVRIEEADHAPRSGLLESELWRRETERASRSGEVLRPHSFIGRRHLNGVPVGPAVVFSHSGGVSLQVTRSIGDTYAARSVIAEPDIVSFSIPRGEYARFVLASDGIFEVLDTQDVARFVAKIGSPAKAAAKLAAHAKQKRLYGGMAPDDITAVVVDINPMMRRNFKPGNLSKASRLLSAFK</sequence>
<protein>
    <submittedName>
        <fullName evidence="8">Protein phosphatase 1L</fullName>
    </submittedName>
</protein>
<accession>A0A2R5GT98</accession>
<dbReference type="AlphaFoldDB" id="A0A2R5GT98"/>
<keyword evidence="9" id="KW-1185">Reference proteome</keyword>
<comment type="caution">
    <text evidence="8">The sequence shown here is derived from an EMBL/GenBank/DDBJ whole genome shotgun (WGS) entry which is preliminary data.</text>
</comment>
<dbReference type="PROSITE" id="PS51746">
    <property type="entry name" value="PPM_2"/>
    <property type="match status" value="1"/>
</dbReference>
<dbReference type="GO" id="GO:0046872">
    <property type="term" value="F:metal ion binding"/>
    <property type="evidence" value="ECO:0007669"/>
    <property type="project" value="UniProtKB-KW"/>
</dbReference>
<proteinExistence type="inferred from homology"/>
<keyword evidence="3 5" id="KW-0378">Hydrolase</keyword>
<dbReference type="EMBL" id="BEYU01000178">
    <property type="protein sequence ID" value="GBG34060.1"/>
    <property type="molecule type" value="Genomic_DNA"/>
</dbReference>
<dbReference type="InterPro" id="IPR036457">
    <property type="entry name" value="PPM-type-like_dom_sf"/>
</dbReference>
<dbReference type="InParanoid" id="A0A2R5GT98"/>
<dbReference type="OrthoDB" id="10264738at2759"/>
<dbReference type="SMART" id="SM00332">
    <property type="entry name" value="PP2Cc"/>
    <property type="match status" value="1"/>
</dbReference>
<dbReference type="InterPro" id="IPR015655">
    <property type="entry name" value="PP2C"/>
</dbReference>
<dbReference type="InterPro" id="IPR001932">
    <property type="entry name" value="PPM-type_phosphatase-like_dom"/>
</dbReference>
<dbReference type="Gene3D" id="3.60.40.10">
    <property type="entry name" value="PPM-type phosphatase domain"/>
    <property type="match status" value="1"/>
</dbReference>
<keyword evidence="2" id="KW-0479">Metal-binding</keyword>
<evidence type="ECO:0000256" key="2">
    <source>
        <dbReference type="ARBA" id="ARBA00022723"/>
    </source>
</evidence>
<evidence type="ECO:0000256" key="1">
    <source>
        <dbReference type="ARBA" id="ARBA00004170"/>
    </source>
</evidence>
<evidence type="ECO:0000256" key="4">
    <source>
        <dbReference type="ARBA" id="ARBA00022912"/>
    </source>
</evidence>
<comment type="subcellular location">
    <subcellularLocation>
        <location evidence="1">Membrane</location>
        <topology evidence="1">Peripheral membrane protein</topology>
    </subcellularLocation>
</comment>
<dbReference type="PROSITE" id="PS01032">
    <property type="entry name" value="PPM_1"/>
    <property type="match status" value="1"/>
</dbReference>
<organism evidence="8 9">
    <name type="scientific">Hondaea fermentalgiana</name>
    <dbReference type="NCBI Taxonomy" id="2315210"/>
    <lineage>
        <taxon>Eukaryota</taxon>
        <taxon>Sar</taxon>
        <taxon>Stramenopiles</taxon>
        <taxon>Bigyra</taxon>
        <taxon>Labyrinthulomycetes</taxon>
        <taxon>Thraustochytrida</taxon>
        <taxon>Thraustochytriidae</taxon>
        <taxon>Hondaea</taxon>
    </lineage>
</organism>
<feature type="domain" description="PPM-type phosphatase" evidence="7">
    <location>
        <begin position="94"/>
        <end position="452"/>
    </location>
</feature>
<reference evidence="8 9" key="1">
    <citation type="submission" date="2017-12" db="EMBL/GenBank/DDBJ databases">
        <title>Sequencing, de novo assembly and annotation of complete genome of a new Thraustochytrid species, strain FCC1311.</title>
        <authorList>
            <person name="Sedici K."/>
            <person name="Godart F."/>
            <person name="Aiese Cigliano R."/>
            <person name="Sanseverino W."/>
            <person name="Barakat M."/>
            <person name="Ortet P."/>
            <person name="Marechal E."/>
            <person name="Cagnac O."/>
            <person name="Amato A."/>
        </authorList>
    </citation>
    <scope>NUCLEOTIDE SEQUENCE [LARGE SCALE GENOMIC DNA]</scope>
</reference>
<name>A0A2R5GT98_9STRA</name>
<evidence type="ECO:0000313" key="8">
    <source>
        <dbReference type="EMBL" id="GBG34060.1"/>
    </source>
</evidence>
<comment type="similarity">
    <text evidence="5">Belongs to the PP2C family.</text>
</comment>
<feature type="region of interest" description="Disordered" evidence="6">
    <location>
        <begin position="23"/>
        <end position="57"/>
    </location>
</feature>
<dbReference type="GO" id="GO:0016020">
    <property type="term" value="C:membrane"/>
    <property type="evidence" value="ECO:0007669"/>
    <property type="project" value="UniProtKB-SubCell"/>
</dbReference>
<evidence type="ECO:0000256" key="3">
    <source>
        <dbReference type="ARBA" id="ARBA00022801"/>
    </source>
</evidence>
<dbReference type="GO" id="GO:0004722">
    <property type="term" value="F:protein serine/threonine phosphatase activity"/>
    <property type="evidence" value="ECO:0007669"/>
    <property type="project" value="InterPro"/>
</dbReference>
<gene>
    <name evidence="8" type="ORF">FCC1311_102832</name>
</gene>